<sequence length="297" mass="31598">MLKSAFAAIAATLLLSAGAIATPSNSGAEESFLRSLHPATGDVAIAGANAVLHLGSNYYFLPADEAKRVLTDVWGNPPDVAEGVLGLVLPAGKTVFDDSWGAVITFEETGYVSDEDAKTSDYDEIIENIRAAEPEINAERARGGYAEQHIVGWAQAPTYDPQTHSLIWAQNIRFGDQADHSLNYDVRLLGRKGVLSMNMLSSMSHLAETREAAGKFGRSAEFTPGNRYADFNPATDAKADFGIAGLVAAGVGVAAAKKLGLLALLLAFGKKFLVLILVGATGIWRWLRNHLKGRAEA</sequence>
<evidence type="ECO:0000313" key="3">
    <source>
        <dbReference type="EMBL" id="QPQ55890.1"/>
    </source>
</evidence>
<dbReference type="AlphaFoldDB" id="A0A7T2GL58"/>
<feature type="signal peptide" evidence="2">
    <location>
        <begin position="1"/>
        <end position="21"/>
    </location>
</feature>
<dbReference type="RefSeq" id="WP_200972751.1">
    <property type="nucleotide sequence ID" value="NZ_CP065592.1"/>
</dbReference>
<organism evidence="3 4">
    <name type="scientific">Allosphingosinicella flava</name>
    <dbReference type="NCBI Taxonomy" id="2771430"/>
    <lineage>
        <taxon>Bacteria</taxon>
        <taxon>Pseudomonadati</taxon>
        <taxon>Pseudomonadota</taxon>
        <taxon>Alphaproteobacteria</taxon>
        <taxon>Sphingomonadales</taxon>
        <taxon>Sphingomonadaceae</taxon>
        <taxon>Allosphingosinicella</taxon>
    </lineage>
</organism>
<keyword evidence="1" id="KW-0812">Transmembrane</keyword>
<keyword evidence="4" id="KW-1185">Reference proteome</keyword>
<evidence type="ECO:0000313" key="4">
    <source>
        <dbReference type="Proteomes" id="UP000594873"/>
    </source>
</evidence>
<name>A0A7T2GL58_9SPHN</name>
<keyword evidence="1" id="KW-1133">Transmembrane helix</keyword>
<dbReference type="Pfam" id="PF09935">
    <property type="entry name" value="DUF2167"/>
    <property type="match status" value="1"/>
</dbReference>
<reference evidence="3 4" key="1">
    <citation type="submission" date="2020-11" db="EMBL/GenBank/DDBJ databases">
        <title>Genome seq and assembly of Sphingosinicella sp.</title>
        <authorList>
            <person name="Chhetri G."/>
        </authorList>
    </citation>
    <scope>NUCLEOTIDE SEQUENCE [LARGE SCALE GENOMIC DNA]</scope>
    <source>
        <strain evidence="3 4">UDD2</strain>
    </source>
</reference>
<feature type="chain" id="PRO_5032927693" evidence="2">
    <location>
        <begin position="22"/>
        <end position="297"/>
    </location>
</feature>
<dbReference type="KEGG" id="sflv:IC614_04715"/>
<dbReference type="InterPro" id="IPR018682">
    <property type="entry name" value="DUF2167_membr"/>
</dbReference>
<feature type="transmembrane region" description="Helical" evidence="1">
    <location>
        <begin position="259"/>
        <end position="284"/>
    </location>
</feature>
<evidence type="ECO:0000256" key="1">
    <source>
        <dbReference type="SAM" id="Phobius"/>
    </source>
</evidence>
<dbReference type="EMBL" id="CP065592">
    <property type="protein sequence ID" value="QPQ55890.1"/>
    <property type="molecule type" value="Genomic_DNA"/>
</dbReference>
<dbReference type="Proteomes" id="UP000594873">
    <property type="component" value="Chromosome"/>
</dbReference>
<gene>
    <name evidence="3" type="ORF">IC614_04715</name>
</gene>
<keyword evidence="1" id="KW-0472">Membrane</keyword>
<proteinExistence type="predicted"/>
<evidence type="ECO:0000256" key="2">
    <source>
        <dbReference type="SAM" id="SignalP"/>
    </source>
</evidence>
<protein>
    <submittedName>
        <fullName evidence="3">DUF2167 domain-containing protein</fullName>
    </submittedName>
</protein>
<accession>A0A7T2GL58</accession>
<keyword evidence="2" id="KW-0732">Signal</keyword>